<dbReference type="OrthoDB" id="662061at2"/>
<dbReference type="Proteomes" id="UP000034883">
    <property type="component" value="Chromosome"/>
</dbReference>
<proteinExistence type="predicted"/>
<feature type="compositionally biased region" description="Basic and acidic residues" evidence="1">
    <location>
        <begin position="1"/>
        <end position="12"/>
    </location>
</feature>
<dbReference type="EMBL" id="CP011125">
    <property type="protein sequence ID" value="AKF05247.1"/>
    <property type="molecule type" value="Genomic_DNA"/>
</dbReference>
<evidence type="ECO:0008006" key="4">
    <source>
        <dbReference type="Google" id="ProtNLM"/>
    </source>
</evidence>
<evidence type="ECO:0000313" key="3">
    <source>
        <dbReference type="Proteomes" id="UP000034883"/>
    </source>
</evidence>
<dbReference type="KEGG" id="samy:DB32_002396"/>
<dbReference type="InterPro" id="IPR019534">
    <property type="entry name" value="DUF2452"/>
</dbReference>
<accession>A0A0F6YHN0</accession>
<dbReference type="Pfam" id="PF10504">
    <property type="entry name" value="DUF2452"/>
    <property type="match status" value="1"/>
</dbReference>
<dbReference type="PANTHER" id="PTHR14553:SF1">
    <property type="entry name" value="SIMILAR TO CHROMOSOME 1 OPEN READING FRAME 50"/>
    <property type="match status" value="1"/>
</dbReference>
<dbReference type="PANTHER" id="PTHR14553">
    <property type="entry name" value="UNCHARACTERIZED PROTEIN C1ORF50"/>
    <property type="match status" value="1"/>
</dbReference>
<evidence type="ECO:0000256" key="1">
    <source>
        <dbReference type="SAM" id="MobiDB-lite"/>
    </source>
</evidence>
<sequence length="164" mass="18416">MSDDTKRDEGGKHLGPASTSPYPMSRLAPTHDLVDVAKRIADADAMIGATASAKLRVIADQIQALQEEARRILEDTRKDLDLHRARCNFVRRPGQIYHLYRRADGELWFSMIGPVEWAGRNASEFVGSYRLELDQSWTRVDQGDDTKDTGAPAPQELVRRLLGQ</sequence>
<dbReference type="STRING" id="927083.DB32_002396"/>
<reference evidence="2 3" key="1">
    <citation type="submission" date="2015-03" db="EMBL/GenBank/DDBJ databases">
        <title>Genome assembly of Sandaracinus amylolyticus DSM 53668.</title>
        <authorList>
            <person name="Sharma G."/>
            <person name="Subramanian S."/>
        </authorList>
    </citation>
    <scope>NUCLEOTIDE SEQUENCE [LARGE SCALE GENOMIC DNA]</scope>
    <source>
        <strain evidence="2 3">DSM 53668</strain>
    </source>
</reference>
<feature type="region of interest" description="Disordered" evidence="1">
    <location>
        <begin position="1"/>
        <end position="26"/>
    </location>
</feature>
<keyword evidence="3" id="KW-1185">Reference proteome</keyword>
<evidence type="ECO:0000313" key="2">
    <source>
        <dbReference type="EMBL" id="AKF05247.1"/>
    </source>
</evidence>
<organism evidence="2 3">
    <name type="scientific">Sandaracinus amylolyticus</name>
    <dbReference type="NCBI Taxonomy" id="927083"/>
    <lineage>
        <taxon>Bacteria</taxon>
        <taxon>Pseudomonadati</taxon>
        <taxon>Myxococcota</taxon>
        <taxon>Polyangia</taxon>
        <taxon>Polyangiales</taxon>
        <taxon>Sandaracinaceae</taxon>
        <taxon>Sandaracinus</taxon>
    </lineage>
</organism>
<name>A0A0F6YHN0_9BACT</name>
<protein>
    <recommendedName>
        <fullName evidence="4">DUF2452 domain-containing protein</fullName>
    </recommendedName>
</protein>
<dbReference type="AlphaFoldDB" id="A0A0F6YHN0"/>
<gene>
    <name evidence="2" type="ORF">DB32_002396</name>
</gene>
<dbReference type="RefSeq" id="WP_053232508.1">
    <property type="nucleotide sequence ID" value="NZ_CP011125.1"/>
</dbReference>